<dbReference type="InterPro" id="IPR017941">
    <property type="entry name" value="Rieske_2Fe-2S"/>
</dbReference>
<dbReference type="EMBL" id="JAHHHN010000005">
    <property type="protein sequence ID" value="MBW4561623.1"/>
    <property type="molecule type" value="Genomic_DNA"/>
</dbReference>
<dbReference type="GO" id="GO:0051213">
    <property type="term" value="F:dioxygenase activity"/>
    <property type="evidence" value="ECO:0007669"/>
    <property type="project" value="UniProtKB-KW"/>
</dbReference>
<dbReference type="GO" id="GO:0016705">
    <property type="term" value="F:oxidoreductase activity, acting on paired donors, with incorporation or reduction of molecular oxygen"/>
    <property type="evidence" value="ECO:0007669"/>
    <property type="project" value="UniProtKB-ARBA"/>
</dbReference>
<dbReference type="AlphaFoldDB" id="A0A951PY26"/>
<dbReference type="InterPro" id="IPR050584">
    <property type="entry name" value="Cholesterol_7-desaturase"/>
</dbReference>
<evidence type="ECO:0000256" key="3">
    <source>
        <dbReference type="ARBA" id="ARBA00023002"/>
    </source>
</evidence>
<dbReference type="GO" id="GO:0051537">
    <property type="term" value="F:2 iron, 2 sulfur cluster binding"/>
    <property type="evidence" value="ECO:0007669"/>
    <property type="project" value="UniProtKB-KW"/>
</dbReference>
<reference evidence="7" key="1">
    <citation type="submission" date="2021-05" db="EMBL/GenBank/DDBJ databases">
        <authorList>
            <person name="Pietrasiak N."/>
            <person name="Ward R."/>
            <person name="Stajich J.E."/>
            <person name="Kurbessoian T."/>
        </authorList>
    </citation>
    <scope>NUCLEOTIDE SEQUENCE</scope>
    <source>
        <strain evidence="7">JT2-VF2</strain>
    </source>
</reference>
<dbReference type="PROSITE" id="PS00570">
    <property type="entry name" value="RING_HYDROXYL_ALPHA"/>
    <property type="match status" value="1"/>
</dbReference>
<dbReference type="PANTHER" id="PTHR21266:SF59">
    <property type="entry name" value="BLR4922 PROTEIN"/>
    <property type="match status" value="1"/>
</dbReference>
<evidence type="ECO:0000256" key="4">
    <source>
        <dbReference type="ARBA" id="ARBA00023004"/>
    </source>
</evidence>
<organism evidence="7 8">
    <name type="scientific">Mojavia pulchra JT2-VF2</name>
    <dbReference type="NCBI Taxonomy" id="287848"/>
    <lineage>
        <taxon>Bacteria</taxon>
        <taxon>Bacillati</taxon>
        <taxon>Cyanobacteriota</taxon>
        <taxon>Cyanophyceae</taxon>
        <taxon>Nostocales</taxon>
        <taxon>Nostocaceae</taxon>
    </lineage>
</organism>
<dbReference type="InterPro" id="IPR044043">
    <property type="entry name" value="VanA_C_cat"/>
</dbReference>
<dbReference type="Gene3D" id="3.90.380.10">
    <property type="entry name" value="Naphthalene 1,2-dioxygenase Alpha Subunit, Chain A, domain 1"/>
    <property type="match status" value="1"/>
</dbReference>
<accession>A0A951PY26</accession>
<evidence type="ECO:0000313" key="7">
    <source>
        <dbReference type="EMBL" id="MBW4561623.1"/>
    </source>
</evidence>
<dbReference type="GO" id="GO:0005506">
    <property type="term" value="F:iron ion binding"/>
    <property type="evidence" value="ECO:0007669"/>
    <property type="project" value="InterPro"/>
</dbReference>
<sequence>MLKNFWYACEFSSAITNKPKRVPLLNQQFVLYRNSQKEVVAFLDQCPHRGAALSSGWVENDCIRCPYHGWKFQNDGTCIETPANQPGVPISKKARLKTYSVQEKYGFVWLFWGDHPAQECPPLPSFPEVKDPTLRPLQFEFKWNAHYTRLVENSIDPAHSAFVHANSFGSGMAQQPQLPEYETHLEDWGGSSLINLKQHTPKGIFWRYTHRKNHSQIKTIRSFYMPNIVYSDFERFISFVAHVPVDDYTTISKFIQFRSFLTQPWADAIFRKYSLKINQEDKLVVESQRPKILPYNLTDEIHTPSDALSLAYRKLRKKCLDIGWAIAPHIT</sequence>
<dbReference type="Gene3D" id="2.102.10.10">
    <property type="entry name" value="Rieske [2Fe-2S] iron-sulphur domain"/>
    <property type="match status" value="1"/>
</dbReference>
<feature type="domain" description="Rieske" evidence="6">
    <location>
        <begin position="6"/>
        <end position="110"/>
    </location>
</feature>
<keyword evidence="2" id="KW-0479">Metal-binding</keyword>
<dbReference type="Proteomes" id="UP000715781">
    <property type="component" value="Unassembled WGS sequence"/>
</dbReference>
<evidence type="ECO:0000256" key="5">
    <source>
        <dbReference type="ARBA" id="ARBA00023014"/>
    </source>
</evidence>
<evidence type="ECO:0000259" key="6">
    <source>
        <dbReference type="PROSITE" id="PS51296"/>
    </source>
</evidence>
<dbReference type="PANTHER" id="PTHR21266">
    <property type="entry name" value="IRON-SULFUR DOMAIN CONTAINING PROTEIN"/>
    <property type="match status" value="1"/>
</dbReference>
<reference evidence="7" key="2">
    <citation type="journal article" date="2022" name="Microbiol. Resour. Announc.">
        <title>Metagenome Sequencing to Explore Phylogenomics of Terrestrial Cyanobacteria.</title>
        <authorList>
            <person name="Ward R.D."/>
            <person name="Stajich J.E."/>
            <person name="Johansen J.R."/>
            <person name="Huntemann M."/>
            <person name="Clum A."/>
            <person name="Foster B."/>
            <person name="Foster B."/>
            <person name="Roux S."/>
            <person name="Palaniappan K."/>
            <person name="Varghese N."/>
            <person name="Mukherjee S."/>
            <person name="Reddy T.B.K."/>
            <person name="Daum C."/>
            <person name="Copeland A."/>
            <person name="Chen I.A."/>
            <person name="Ivanova N.N."/>
            <person name="Kyrpides N.C."/>
            <person name="Shapiro N."/>
            <person name="Eloe-Fadrosh E.A."/>
            <person name="Pietrasiak N."/>
        </authorList>
    </citation>
    <scope>NUCLEOTIDE SEQUENCE</scope>
    <source>
        <strain evidence="7">JT2-VF2</strain>
    </source>
</reference>
<name>A0A951PY26_9NOST</name>
<dbReference type="Pfam" id="PF19112">
    <property type="entry name" value="VanA_C"/>
    <property type="match status" value="1"/>
</dbReference>
<dbReference type="PROSITE" id="PS51296">
    <property type="entry name" value="RIESKE"/>
    <property type="match status" value="1"/>
</dbReference>
<evidence type="ECO:0000256" key="2">
    <source>
        <dbReference type="ARBA" id="ARBA00022723"/>
    </source>
</evidence>
<protein>
    <submittedName>
        <fullName evidence="7">Aromatic ring-hydroxylating dioxygenase subunit alpha</fullName>
    </submittedName>
</protein>
<comment type="caution">
    <text evidence="7">The sequence shown here is derived from an EMBL/GenBank/DDBJ whole genome shotgun (WGS) entry which is preliminary data.</text>
</comment>
<evidence type="ECO:0000256" key="1">
    <source>
        <dbReference type="ARBA" id="ARBA00022714"/>
    </source>
</evidence>
<dbReference type="SUPFAM" id="SSF55961">
    <property type="entry name" value="Bet v1-like"/>
    <property type="match status" value="1"/>
</dbReference>
<dbReference type="GO" id="GO:0004497">
    <property type="term" value="F:monooxygenase activity"/>
    <property type="evidence" value="ECO:0007669"/>
    <property type="project" value="UniProtKB-ARBA"/>
</dbReference>
<dbReference type="InterPro" id="IPR036922">
    <property type="entry name" value="Rieske_2Fe-2S_sf"/>
</dbReference>
<dbReference type="SUPFAM" id="SSF50022">
    <property type="entry name" value="ISP domain"/>
    <property type="match status" value="1"/>
</dbReference>
<proteinExistence type="predicted"/>
<evidence type="ECO:0000313" key="8">
    <source>
        <dbReference type="Proteomes" id="UP000715781"/>
    </source>
</evidence>
<keyword evidence="4" id="KW-0408">Iron</keyword>
<gene>
    <name evidence="7" type="ORF">KME32_10800</name>
</gene>
<keyword evidence="7" id="KW-0223">Dioxygenase</keyword>
<keyword evidence="1" id="KW-0001">2Fe-2S</keyword>
<keyword evidence="5" id="KW-0411">Iron-sulfur</keyword>
<dbReference type="Pfam" id="PF00355">
    <property type="entry name" value="Rieske"/>
    <property type="match status" value="1"/>
</dbReference>
<keyword evidence="3" id="KW-0560">Oxidoreductase</keyword>
<dbReference type="InterPro" id="IPR015881">
    <property type="entry name" value="ARHD_Rieske_2Fe_2S"/>
</dbReference>